<evidence type="ECO:0000256" key="6">
    <source>
        <dbReference type="ARBA" id="ARBA00022723"/>
    </source>
</evidence>
<name>A0A327L648_9BRAD</name>
<keyword evidence="10 14" id="KW-0472">Membrane</keyword>
<dbReference type="PROSITE" id="PS51257">
    <property type="entry name" value="PROKAR_LIPOPROTEIN"/>
    <property type="match status" value="1"/>
</dbReference>
<dbReference type="InterPro" id="IPR002429">
    <property type="entry name" value="CcO_II-like_C"/>
</dbReference>
<evidence type="ECO:0000256" key="14">
    <source>
        <dbReference type="SAM" id="Phobius"/>
    </source>
</evidence>
<evidence type="ECO:0000256" key="2">
    <source>
        <dbReference type="ARBA" id="ARBA00007866"/>
    </source>
</evidence>
<dbReference type="InterPro" id="IPR014222">
    <property type="entry name" value="Cyt_c_oxidase_su2"/>
</dbReference>
<dbReference type="GO" id="GO:0016020">
    <property type="term" value="C:membrane"/>
    <property type="evidence" value="ECO:0007669"/>
    <property type="project" value="UniProtKB-SubCell"/>
</dbReference>
<evidence type="ECO:0000256" key="8">
    <source>
        <dbReference type="ARBA" id="ARBA00022989"/>
    </source>
</evidence>
<comment type="subcellular location">
    <subcellularLocation>
        <location evidence="1">Membrane</location>
        <topology evidence="1">Multi-pass membrane protein</topology>
    </subcellularLocation>
</comment>
<feature type="domain" description="Cytochrome oxidase subunit II copper A binding" evidence="15">
    <location>
        <begin position="114"/>
        <end position="227"/>
    </location>
</feature>
<dbReference type="GO" id="GO:0004129">
    <property type="term" value="F:cytochrome-c oxidase activity"/>
    <property type="evidence" value="ECO:0007669"/>
    <property type="project" value="UniProtKB-EC"/>
</dbReference>
<evidence type="ECO:0000256" key="7">
    <source>
        <dbReference type="ARBA" id="ARBA00022982"/>
    </source>
</evidence>
<feature type="transmembrane region" description="Helical" evidence="14">
    <location>
        <begin position="45"/>
        <end position="67"/>
    </location>
</feature>
<dbReference type="PANTHER" id="PTHR22888:SF9">
    <property type="entry name" value="CYTOCHROME C OXIDASE SUBUNIT 2"/>
    <property type="match status" value="1"/>
</dbReference>
<keyword evidence="5 14" id="KW-0812">Transmembrane</keyword>
<dbReference type="Gene3D" id="2.60.40.420">
    <property type="entry name" value="Cupredoxins - blue copper proteins"/>
    <property type="match status" value="1"/>
</dbReference>
<evidence type="ECO:0000256" key="11">
    <source>
        <dbReference type="ARBA" id="ARBA00024688"/>
    </source>
</evidence>
<evidence type="ECO:0000256" key="13">
    <source>
        <dbReference type="ARBA" id="ARBA00047816"/>
    </source>
</evidence>
<evidence type="ECO:0000313" key="17">
    <source>
        <dbReference type="Proteomes" id="UP000249130"/>
    </source>
</evidence>
<dbReference type="InterPro" id="IPR034236">
    <property type="entry name" value="CuRO_CcO_Caa3_II"/>
</dbReference>
<dbReference type="EMBL" id="NPEX01000106">
    <property type="protein sequence ID" value="RAI43108.1"/>
    <property type="molecule type" value="Genomic_DNA"/>
</dbReference>
<evidence type="ECO:0000256" key="4">
    <source>
        <dbReference type="ARBA" id="ARBA00022660"/>
    </source>
</evidence>
<sequence>MRRSPAGFRPVVVAAAAAGLAGCDGPLSTLDPAGPAAATIAGLWWAMMSGGIVLLTIVMALLAWAFLRPGAGRTTSPRVWLAGGGLVLPAVVLTPLLLAGLWAGERLLARPGVPGIVRVDVTARQWQWDFVYPDATPAVSTNVLHIPVGRPVDVHVTSADVIHSFWVPRLAGKIDAIPGHVTVVRLAADRPGVFHGVCAEFCGTAHAHMGFTVEAHAADAYEDRLRRLGRNTR</sequence>
<organism evidence="16 17">
    <name type="scientific">Rhodoplanes roseus</name>
    <dbReference type="NCBI Taxonomy" id="29409"/>
    <lineage>
        <taxon>Bacteria</taxon>
        <taxon>Pseudomonadati</taxon>
        <taxon>Pseudomonadota</taxon>
        <taxon>Alphaproteobacteria</taxon>
        <taxon>Hyphomicrobiales</taxon>
        <taxon>Nitrobacteraceae</taxon>
        <taxon>Rhodoplanes</taxon>
    </lineage>
</organism>
<protein>
    <recommendedName>
        <fullName evidence="12">Cytochrome aa3 subunit 2</fullName>
    </recommendedName>
</protein>
<evidence type="ECO:0000313" key="16">
    <source>
        <dbReference type="EMBL" id="RAI43108.1"/>
    </source>
</evidence>
<comment type="similarity">
    <text evidence="2">Belongs to the cytochrome c oxidase subunit 2 family.</text>
</comment>
<dbReference type="Proteomes" id="UP000249130">
    <property type="component" value="Unassembled WGS sequence"/>
</dbReference>
<dbReference type="GO" id="GO:0016491">
    <property type="term" value="F:oxidoreductase activity"/>
    <property type="evidence" value="ECO:0007669"/>
    <property type="project" value="InterPro"/>
</dbReference>
<gene>
    <name evidence="16" type="primary">coxB</name>
    <name evidence="16" type="ORF">CH341_16090</name>
</gene>
<keyword evidence="7" id="KW-0249">Electron transport</keyword>
<dbReference type="PROSITE" id="PS00078">
    <property type="entry name" value="COX2"/>
    <property type="match status" value="1"/>
</dbReference>
<dbReference type="GO" id="GO:0005507">
    <property type="term" value="F:copper ion binding"/>
    <property type="evidence" value="ECO:0007669"/>
    <property type="project" value="InterPro"/>
</dbReference>
<evidence type="ECO:0000256" key="12">
    <source>
        <dbReference type="ARBA" id="ARBA00031399"/>
    </source>
</evidence>
<dbReference type="InterPro" id="IPR001505">
    <property type="entry name" value="Copper_CuA"/>
</dbReference>
<feature type="transmembrane region" description="Helical" evidence="14">
    <location>
        <begin position="79"/>
        <end position="103"/>
    </location>
</feature>
<dbReference type="PANTHER" id="PTHR22888">
    <property type="entry name" value="CYTOCHROME C OXIDASE, SUBUNIT II"/>
    <property type="match status" value="1"/>
</dbReference>
<proteinExistence type="inferred from homology"/>
<evidence type="ECO:0000259" key="15">
    <source>
        <dbReference type="PROSITE" id="PS50857"/>
    </source>
</evidence>
<evidence type="ECO:0000256" key="3">
    <source>
        <dbReference type="ARBA" id="ARBA00022448"/>
    </source>
</evidence>
<dbReference type="SUPFAM" id="SSF49503">
    <property type="entry name" value="Cupredoxins"/>
    <property type="match status" value="1"/>
</dbReference>
<comment type="function">
    <text evidence="11">Subunits I and II form the functional core of the enzyme complex. Electrons originating in cytochrome c are transferred via heme a and Cu(A) to the binuclear center formed by heme a3 and Cu(B).</text>
</comment>
<evidence type="ECO:0000256" key="1">
    <source>
        <dbReference type="ARBA" id="ARBA00004141"/>
    </source>
</evidence>
<evidence type="ECO:0000256" key="9">
    <source>
        <dbReference type="ARBA" id="ARBA00023008"/>
    </source>
</evidence>
<dbReference type="AlphaFoldDB" id="A0A327L648"/>
<keyword evidence="9" id="KW-0186">Copper</keyword>
<dbReference type="InterPro" id="IPR008972">
    <property type="entry name" value="Cupredoxin"/>
</dbReference>
<dbReference type="PROSITE" id="PS50857">
    <property type="entry name" value="COX2_CUA"/>
    <property type="match status" value="1"/>
</dbReference>
<comment type="caution">
    <text evidence="16">The sequence shown here is derived from an EMBL/GenBank/DDBJ whole genome shotgun (WGS) entry which is preliminary data.</text>
</comment>
<dbReference type="Pfam" id="PF00116">
    <property type="entry name" value="COX2"/>
    <property type="match status" value="1"/>
</dbReference>
<dbReference type="OrthoDB" id="9781261at2"/>
<evidence type="ECO:0000256" key="5">
    <source>
        <dbReference type="ARBA" id="ARBA00022692"/>
    </source>
</evidence>
<accession>A0A327L648</accession>
<keyword evidence="8 14" id="KW-1133">Transmembrane helix</keyword>
<dbReference type="CDD" id="cd04213">
    <property type="entry name" value="CuRO_CcO_Caa3_II"/>
    <property type="match status" value="1"/>
</dbReference>
<dbReference type="NCBIfam" id="TIGR02866">
    <property type="entry name" value="CoxB"/>
    <property type="match status" value="1"/>
</dbReference>
<dbReference type="GO" id="GO:0042773">
    <property type="term" value="P:ATP synthesis coupled electron transport"/>
    <property type="evidence" value="ECO:0007669"/>
    <property type="project" value="TreeGrafter"/>
</dbReference>
<keyword evidence="4" id="KW-0679">Respiratory chain</keyword>
<keyword evidence="3" id="KW-0813">Transport</keyword>
<keyword evidence="17" id="KW-1185">Reference proteome</keyword>
<dbReference type="InterPro" id="IPR045187">
    <property type="entry name" value="CcO_II"/>
</dbReference>
<dbReference type="RefSeq" id="WP_111420039.1">
    <property type="nucleotide sequence ID" value="NZ_NPEX01000106.1"/>
</dbReference>
<reference evidence="16 17" key="1">
    <citation type="submission" date="2017-07" db="EMBL/GenBank/DDBJ databases">
        <title>Draft Genome Sequences of Select Purple Nonsulfur Bacteria.</title>
        <authorList>
            <person name="Lasarre B."/>
            <person name="Mckinlay J.B."/>
        </authorList>
    </citation>
    <scope>NUCLEOTIDE SEQUENCE [LARGE SCALE GENOMIC DNA]</scope>
    <source>
        <strain evidence="16 17">DSM 5909</strain>
    </source>
</reference>
<keyword evidence="6" id="KW-0479">Metal-binding</keyword>
<comment type="catalytic activity">
    <reaction evidence="13">
        <text>4 Fe(II)-[cytochrome c] + O2 + 8 H(+)(in) = 4 Fe(III)-[cytochrome c] + 2 H2O + 4 H(+)(out)</text>
        <dbReference type="Rhea" id="RHEA:11436"/>
        <dbReference type="Rhea" id="RHEA-COMP:10350"/>
        <dbReference type="Rhea" id="RHEA-COMP:14399"/>
        <dbReference type="ChEBI" id="CHEBI:15377"/>
        <dbReference type="ChEBI" id="CHEBI:15378"/>
        <dbReference type="ChEBI" id="CHEBI:15379"/>
        <dbReference type="ChEBI" id="CHEBI:29033"/>
        <dbReference type="ChEBI" id="CHEBI:29034"/>
        <dbReference type="EC" id="7.1.1.9"/>
    </reaction>
</comment>
<evidence type="ECO:0000256" key="10">
    <source>
        <dbReference type="ARBA" id="ARBA00023136"/>
    </source>
</evidence>